<dbReference type="SUPFAM" id="SSF53335">
    <property type="entry name" value="S-adenosyl-L-methionine-dependent methyltransferases"/>
    <property type="match status" value="1"/>
</dbReference>
<dbReference type="Pfam" id="PF13489">
    <property type="entry name" value="Methyltransf_23"/>
    <property type="match status" value="1"/>
</dbReference>
<dbReference type="CDD" id="cd02440">
    <property type="entry name" value="AdoMet_MTases"/>
    <property type="match status" value="1"/>
</dbReference>
<name>A0A176YAW0_9BRAD</name>
<accession>A0A176YAW0</accession>
<evidence type="ECO:0000313" key="2">
    <source>
        <dbReference type="Proteomes" id="UP000076959"/>
    </source>
</evidence>
<dbReference type="AlphaFoldDB" id="A0A176YAW0"/>
<protein>
    <recommendedName>
        <fullName evidence="3">Methyltransferase type 12</fullName>
    </recommendedName>
</protein>
<proteinExistence type="predicted"/>
<dbReference type="InterPro" id="IPR029063">
    <property type="entry name" value="SAM-dependent_MTases_sf"/>
</dbReference>
<dbReference type="EMBL" id="LUUB01000106">
    <property type="protein sequence ID" value="OAF01216.1"/>
    <property type="molecule type" value="Genomic_DNA"/>
</dbReference>
<dbReference type="PANTHER" id="PTHR43861">
    <property type="entry name" value="TRANS-ACONITATE 2-METHYLTRANSFERASE-RELATED"/>
    <property type="match status" value="1"/>
</dbReference>
<evidence type="ECO:0000313" key="1">
    <source>
        <dbReference type="EMBL" id="OAF01216.1"/>
    </source>
</evidence>
<organism evidence="1 2">
    <name type="scientific">Bradyrhizobium centrolobii</name>
    <dbReference type="NCBI Taxonomy" id="1505087"/>
    <lineage>
        <taxon>Bacteria</taxon>
        <taxon>Pseudomonadati</taxon>
        <taxon>Pseudomonadota</taxon>
        <taxon>Alphaproteobacteria</taxon>
        <taxon>Hyphomicrobiales</taxon>
        <taxon>Nitrobacteraceae</taxon>
        <taxon>Bradyrhizobium</taxon>
    </lineage>
</organism>
<dbReference type="Gene3D" id="3.40.50.150">
    <property type="entry name" value="Vaccinia Virus protein VP39"/>
    <property type="match status" value="1"/>
</dbReference>
<gene>
    <name evidence="1" type="ORF">AYJ54_29490</name>
</gene>
<comment type="caution">
    <text evidence="1">The sequence shown here is derived from an EMBL/GenBank/DDBJ whole genome shotgun (WGS) entry which is preliminary data.</text>
</comment>
<dbReference type="Proteomes" id="UP000076959">
    <property type="component" value="Unassembled WGS sequence"/>
</dbReference>
<reference evidence="1 2" key="1">
    <citation type="submission" date="2016-03" db="EMBL/GenBank/DDBJ databases">
        <title>Draft Genome Sequence of the Strain BR 10245 (Bradyrhizobium sp.) isolated from nodules of Centrolobium paraense.</title>
        <authorList>
            <person name="Simoes-Araujo J.L.Sr."/>
            <person name="Barauna A.C."/>
            <person name="Silva K."/>
            <person name="Zilli J.E."/>
        </authorList>
    </citation>
    <scope>NUCLEOTIDE SEQUENCE [LARGE SCALE GENOMIC DNA]</scope>
    <source>
        <strain evidence="1 2">BR 10245</strain>
    </source>
</reference>
<evidence type="ECO:0008006" key="3">
    <source>
        <dbReference type="Google" id="ProtNLM"/>
    </source>
</evidence>
<sequence>MAFHASSTAEEDIRAIYDDDYKLAAAAPKSDAARAQAYGDWIRAECTPPKAILEIGCGSGALLSEFLRSWPDAYAYGVDPALPATAQSQQSIRLMRGFIEDVPTEAGLFDLIVAVNVIEHTIDPSTFLLSLRSRLASNGRIVIICPDGHSPNVELLFFDHLYSLTQGALQICGRSASLATEKQMPAPSDIGDFQMSIFAAATDHRHTPRAHDTNPVELYSERQSYLERWRMLDQLLLDRRQSAADLLAFGAGQTAALLRAYAPETWARIDSLVLDDPTEAWNLGRPVASYRDAVQNPGQPTLIATAPHVQEVVARRLERDGFHTITWNELIPR</sequence>
<dbReference type="STRING" id="1505087.AYJ54_29490"/>
<keyword evidence="2" id="KW-1185">Reference proteome</keyword>